<dbReference type="PROSITE" id="PS50072">
    <property type="entry name" value="CSA_PPIASE_2"/>
    <property type="match status" value="1"/>
</dbReference>
<keyword evidence="8" id="KW-1185">Reference proteome</keyword>
<evidence type="ECO:0000256" key="4">
    <source>
        <dbReference type="ARBA" id="ARBA00023235"/>
    </source>
</evidence>
<keyword evidence="5" id="KW-0732">Signal</keyword>
<dbReference type="EC" id="5.2.1.8" evidence="5"/>
<dbReference type="Gene3D" id="2.40.100.10">
    <property type="entry name" value="Cyclophilin-like"/>
    <property type="match status" value="1"/>
</dbReference>
<sequence>MRKLLTLVLFTLLPALVWAANPKVELTTNLGKIELELYPEKAPKSVENFLRYVNDGQYNGTVFHRVIAGFMVQGGGFDKTMVERPTRAPIANEANNGLKNEPGTLAMARTMAPHSATAQFFINVANNEFLNHRGQSMQGWGYAVFGRVTQGMDVVERIAKTPTTTRGMYQDMPVSAVVIEKAVVLKTE</sequence>
<reference evidence="7 8" key="1">
    <citation type="submission" date="2018-05" db="EMBL/GenBank/DDBJ databases">
        <title>Genomic Encyclopedia of Type Strains, Phase IV (KMG-IV): sequencing the most valuable type-strain genomes for metagenomic binning, comparative biology and taxonomic classification.</title>
        <authorList>
            <person name="Goeker M."/>
        </authorList>
    </citation>
    <scope>NUCLEOTIDE SEQUENCE [LARGE SCALE GENOMIC DNA]</scope>
    <source>
        <strain evidence="7 8">DSM 29661</strain>
    </source>
</reference>
<comment type="similarity">
    <text evidence="2 5">Belongs to the cyclophilin-type PPIase family.</text>
</comment>
<dbReference type="EMBL" id="QJKI01000001">
    <property type="protein sequence ID" value="PXX81821.1"/>
    <property type="molecule type" value="Genomic_DNA"/>
</dbReference>
<dbReference type="PANTHER" id="PTHR43246">
    <property type="entry name" value="PEPTIDYL-PROLYL CIS-TRANS ISOMERASE CYP38, CHLOROPLASTIC"/>
    <property type="match status" value="1"/>
</dbReference>
<evidence type="ECO:0000256" key="2">
    <source>
        <dbReference type="ARBA" id="ARBA00007365"/>
    </source>
</evidence>
<name>A0A318KVH0_9NEIS</name>
<evidence type="ECO:0000256" key="1">
    <source>
        <dbReference type="ARBA" id="ARBA00002388"/>
    </source>
</evidence>
<keyword evidence="3 5" id="KW-0697">Rotamase</keyword>
<accession>A0A318KVH0</accession>
<dbReference type="Pfam" id="PF00160">
    <property type="entry name" value="Pro_isomerase"/>
    <property type="match status" value="1"/>
</dbReference>
<evidence type="ECO:0000256" key="3">
    <source>
        <dbReference type="ARBA" id="ARBA00023110"/>
    </source>
</evidence>
<dbReference type="InterPro" id="IPR020892">
    <property type="entry name" value="Cyclophilin-type_PPIase_CS"/>
</dbReference>
<dbReference type="OrthoDB" id="9807797at2"/>
<evidence type="ECO:0000256" key="5">
    <source>
        <dbReference type="RuleBase" id="RU363019"/>
    </source>
</evidence>
<comment type="catalytic activity">
    <reaction evidence="5">
        <text>[protein]-peptidylproline (omega=180) = [protein]-peptidylproline (omega=0)</text>
        <dbReference type="Rhea" id="RHEA:16237"/>
        <dbReference type="Rhea" id="RHEA-COMP:10747"/>
        <dbReference type="Rhea" id="RHEA-COMP:10748"/>
        <dbReference type="ChEBI" id="CHEBI:83833"/>
        <dbReference type="ChEBI" id="CHEBI:83834"/>
        <dbReference type="EC" id="5.2.1.8"/>
    </reaction>
</comment>
<dbReference type="InterPro" id="IPR002130">
    <property type="entry name" value="Cyclophilin-type_PPIase_dom"/>
</dbReference>
<proteinExistence type="inferred from homology"/>
<gene>
    <name evidence="7" type="ORF">DFR34_10150</name>
</gene>
<dbReference type="InterPro" id="IPR024936">
    <property type="entry name" value="Cyclophilin-type_PPIase"/>
</dbReference>
<dbReference type="PIRSF" id="PIRSF001467">
    <property type="entry name" value="Peptidylpro_ismrse"/>
    <property type="match status" value="1"/>
</dbReference>
<comment type="caution">
    <text evidence="7">The sequence shown here is derived from an EMBL/GenBank/DDBJ whole genome shotgun (WGS) entry which is preliminary data.</text>
</comment>
<evidence type="ECO:0000313" key="7">
    <source>
        <dbReference type="EMBL" id="PXX81821.1"/>
    </source>
</evidence>
<evidence type="ECO:0000313" key="8">
    <source>
        <dbReference type="Proteomes" id="UP000247555"/>
    </source>
</evidence>
<dbReference type="AlphaFoldDB" id="A0A318KVH0"/>
<dbReference type="CDD" id="cd01920">
    <property type="entry name" value="cyclophilin_EcCYP_like"/>
    <property type="match status" value="1"/>
</dbReference>
<feature type="chain" id="PRO_5016193605" description="Peptidyl-prolyl cis-trans isomerase" evidence="5">
    <location>
        <begin position="20"/>
        <end position="188"/>
    </location>
</feature>
<evidence type="ECO:0000259" key="6">
    <source>
        <dbReference type="PROSITE" id="PS50072"/>
    </source>
</evidence>
<dbReference type="RefSeq" id="WP_110389155.1">
    <property type="nucleotide sequence ID" value="NZ_CALCOA010000056.1"/>
</dbReference>
<dbReference type="InterPro" id="IPR044665">
    <property type="entry name" value="E_coli_cyclophilin_A-like"/>
</dbReference>
<comment type="function">
    <text evidence="1 5">PPIases accelerate the folding of proteins. It catalyzes the cis-trans isomerization of proline imidic peptide bonds in oligopeptides.</text>
</comment>
<protein>
    <recommendedName>
        <fullName evidence="5">Peptidyl-prolyl cis-trans isomerase</fullName>
        <shortName evidence="5">PPIase</shortName>
        <ecNumber evidence="5">5.2.1.8</ecNumber>
    </recommendedName>
</protein>
<dbReference type="InterPro" id="IPR029000">
    <property type="entry name" value="Cyclophilin-like_dom_sf"/>
</dbReference>
<dbReference type="GO" id="GO:0006457">
    <property type="term" value="P:protein folding"/>
    <property type="evidence" value="ECO:0007669"/>
    <property type="project" value="InterPro"/>
</dbReference>
<feature type="signal peptide" evidence="5">
    <location>
        <begin position="1"/>
        <end position="19"/>
    </location>
</feature>
<dbReference type="Proteomes" id="UP000247555">
    <property type="component" value="Unassembled WGS sequence"/>
</dbReference>
<feature type="domain" description="PPIase cyclophilin-type" evidence="6">
    <location>
        <begin position="28"/>
        <end position="184"/>
    </location>
</feature>
<keyword evidence="4 5" id="KW-0413">Isomerase</keyword>
<organism evidence="7 8">
    <name type="scientific">Rivihabitans pingtungensis</name>
    <dbReference type="NCBI Taxonomy" id="1054498"/>
    <lineage>
        <taxon>Bacteria</taxon>
        <taxon>Pseudomonadati</taxon>
        <taxon>Pseudomonadota</taxon>
        <taxon>Betaproteobacteria</taxon>
        <taxon>Neisseriales</taxon>
        <taxon>Aquaspirillaceae</taxon>
        <taxon>Rivihabitans</taxon>
    </lineage>
</organism>
<dbReference type="GO" id="GO:0003755">
    <property type="term" value="F:peptidyl-prolyl cis-trans isomerase activity"/>
    <property type="evidence" value="ECO:0007669"/>
    <property type="project" value="UniProtKB-UniRule"/>
</dbReference>
<dbReference type="PROSITE" id="PS00170">
    <property type="entry name" value="CSA_PPIASE_1"/>
    <property type="match status" value="1"/>
</dbReference>
<dbReference type="PRINTS" id="PR00153">
    <property type="entry name" value="CSAPPISMRASE"/>
</dbReference>
<dbReference type="SUPFAM" id="SSF50891">
    <property type="entry name" value="Cyclophilin-like"/>
    <property type="match status" value="1"/>
</dbReference>